<dbReference type="AlphaFoldDB" id="T1IDH4"/>
<dbReference type="VEuPathDB" id="VectorBase:RPRC014344"/>
<sequence length="72" mass="8250">MIIFGQMSFAKFVLNLVWSDFICQDFDCITFLFQNMYLSQPAVLYTVTPANFEVLEDMNYSGQCSPLFVAGQ</sequence>
<name>T1IDH4_RHOPR</name>
<reference evidence="1" key="1">
    <citation type="submission" date="2015-05" db="UniProtKB">
        <authorList>
            <consortium name="EnsemblMetazoa"/>
        </authorList>
    </citation>
    <scope>IDENTIFICATION</scope>
</reference>
<dbReference type="EnsemblMetazoa" id="RPRC014344-RA">
    <property type="protein sequence ID" value="RPRC014344-PA"/>
    <property type="gene ID" value="RPRC014344"/>
</dbReference>
<accession>T1IDH4</accession>
<evidence type="ECO:0000313" key="1">
    <source>
        <dbReference type="EnsemblMetazoa" id="RPRC014344-PA"/>
    </source>
</evidence>
<evidence type="ECO:0000313" key="2">
    <source>
        <dbReference type="Proteomes" id="UP000015103"/>
    </source>
</evidence>
<dbReference type="HOGENOM" id="CLU_2725357_0_0_1"/>
<keyword evidence="2" id="KW-1185">Reference proteome</keyword>
<proteinExistence type="predicted"/>
<dbReference type="InParanoid" id="T1IDH4"/>
<protein>
    <submittedName>
        <fullName evidence="1">Uncharacterized protein</fullName>
    </submittedName>
</protein>
<dbReference type="EMBL" id="ACPB03010365">
    <property type="status" value="NOT_ANNOTATED_CDS"/>
    <property type="molecule type" value="Genomic_DNA"/>
</dbReference>
<dbReference type="Proteomes" id="UP000015103">
    <property type="component" value="Unassembled WGS sequence"/>
</dbReference>
<dbReference type="EMBL" id="ACPB03010364">
    <property type="status" value="NOT_ANNOTATED_CDS"/>
    <property type="molecule type" value="Genomic_DNA"/>
</dbReference>
<organism evidence="1 2">
    <name type="scientific">Rhodnius prolixus</name>
    <name type="common">Triatomid bug</name>
    <dbReference type="NCBI Taxonomy" id="13249"/>
    <lineage>
        <taxon>Eukaryota</taxon>
        <taxon>Metazoa</taxon>
        <taxon>Ecdysozoa</taxon>
        <taxon>Arthropoda</taxon>
        <taxon>Hexapoda</taxon>
        <taxon>Insecta</taxon>
        <taxon>Pterygota</taxon>
        <taxon>Neoptera</taxon>
        <taxon>Paraneoptera</taxon>
        <taxon>Hemiptera</taxon>
        <taxon>Heteroptera</taxon>
        <taxon>Panheteroptera</taxon>
        <taxon>Cimicomorpha</taxon>
        <taxon>Reduviidae</taxon>
        <taxon>Triatominae</taxon>
        <taxon>Rhodnius</taxon>
    </lineage>
</organism>